<dbReference type="RefSeq" id="WP_408646439.1">
    <property type="nucleotide sequence ID" value="NZ_CP060635.1"/>
</dbReference>
<evidence type="ECO:0000313" key="3">
    <source>
        <dbReference type="Proteomes" id="UP000515860"/>
    </source>
</evidence>
<protein>
    <submittedName>
        <fullName evidence="2">HNH endonuclease</fullName>
    </submittedName>
</protein>
<accession>A0A7G9GB55</accession>
<dbReference type="AlphaFoldDB" id="A0A7G9GB55"/>
<evidence type="ECO:0000313" key="2">
    <source>
        <dbReference type="EMBL" id="QNM08037.1"/>
    </source>
</evidence>
<dbReference type="InterPro" id="IPR044925">
    <property type="entry name" value="His-Me_finger_sf"/>
</dbReference>
<dbReference type="EMBL" id="CP060635">
    <property type="protein sequence ID" value="QNM08037.1"/>
    <property type="molecule type" value="Genomic_DNA"/>
</dbReference>
<dbReference type="KEGG" id="whj:H9Q79_14250"/>
<dbReference type="SUPFAM" id="SSF54060">
    <property type="entry name" value="His-Me finger endonucleases"/>
    <property type="match status" value="1"/>
</dbReference>
<dbReference type="GO" id="GO:0004519">
    <property type="term" value="F:endonuclease activity"/>
    <property type="evidence" value="ECO:0007669"/>
    <property type="project" value="UniProtKB-KW"/>
</dbReference>
<dbReference type="Pfam" id="PF13392">
    <property type="entry name" value="HNH_3"/>
    <property type="match status" value="1"/>
</dbReference>
<feature type="domain" description="HNH nuclease" evidence="1">
    <location>
        <begin position="31"/>
        <end position="73"/>
    </location>
</feature>
<reference evidence="2 3" key="1">
    <citation type="submission" date="2020-08" db="EMBL/GenBank/DDBJ databases">
        <authorList>
            <person name="Liu C."/>
            <person name="Sun Q."/>
        </authorList>
    </citation>
    <scope>NUCLEOTIDE SEQUENCE [LARGE SCALE GENOMIC DNA]</scope>
    <source>
        <strain evidence="2 3">NSJ-29</strain>
    </source>
</reference>
<dbReference type="Proteomes" id="UP000515860">
    <property type="component" value="Chromosome"/>
</dbReference>
<sequence>MQVSKISDTIQEFAGERFYLCGLYFQRKGKRLHREVWKYHRGEIPKGFHVHHKDGDRSNNQIENLLLVEKSEHLSMHMTPEKKERSRKSIYKAIQAAPAWHKSEEGRKWHSMRGKLNRIVAKPRVYHCSFCEKEFSTIYHYGEGRNHFCSNNCKAAYRRRRIKLESNKG</sequence>
<keyword evidence="2" id="KW-0378">Hydrolase</keyword>
<organism evidence="2 3">
    <name type="scientific">Wansuia hejianensis</name>
    <dbReference type="NCBI Taxonomy" id="2763667"/>
    <lineage>
        <taxon>Bacteria</taxon>
        <taxon>Bacillati</taxon>
        <taxon>Bacillota</taxon>
        <taxon>Clostridia</taxon>
        <taxon>Lachnospirales</taxon>
        <taxon>Lachnospiraceae</taxon>
        <taxon>Wansuia</taxon>
    </lineage>
</organism>
<keyword evidence="2" id="KW-0255">Endonuclease</keyword>
<proteinExistence type="predicted"/>
<gene>
    <name evidence="2" type="ORF">H9Q79_14250</name>
</gene>
<keyword evidence="2" id="KW-0540">Nuclease</keyword>
<dbReference type="Gene3D" id="3.90.75.20">
    <property type="match status" value="1"/>
</dbReference>
<dbReference type="InterPro" id="IPR003615">
    <property type="entry name" value="HNH_nuc"/>
</dbReference>
<keyword evidence="3" id="KW-1185">Reference proteome</keyword>
<name>A0A7G9GB55_9FIRM</name>
<evidence type="ECO:0000259" key="1">
    <source>
        <dbReference type="Pfam" id="PF13392"/>
    </source>
</evidence>